<evidence type="ECO:0000256" key="2">
    <source>
        <dbReference type="ARBA" id="ARBA00022764"/>
    </source>
</evidence>
<dbReference type="RefSeq" id="WP_195800339.1">
    <property type="nucleotide sequence ID" value="NZ_CP061379.1"/>
</dbReference>
<protein>
    <submittedName>
        <fullName evidence="4">Extracellular solute-binding protein</fullName>
    </submittedName>
</protein>
<proteinExistence type="predicted"/>
<dbReference type="PROSITE" id="PS51318">
    <property type="entry name" value="TAT"/>
    <property type="match status" value="1"/>
</dbReference>
<evidence type="ECO:0000313" key="5">
    <source>
        <dbReference type="Proteomes" id="UP000594621"/>
    </source>
</evidence>
<dbReference type="InterPro" id="IPR006059">
    <property type="entry name" value="SBP"/>
</dbReference>
<organism evidence="4 5">
    <name type="scientific">Bradyrhizobium commune</name>
    <dbReference type="NCBI Taxonomy" id="83627"/>
    <lineage>
        <taxon>Bacteria</taxon>
        <taxon>Pseudomonadati</taxon>
        <taxon>Pseudomonadota</taxon>
        <taxon>Alphaproteobacteria</taxon>
        <taxon>Hyphomicrobiales</taxon>
        <taxon>Nitrobacteraceae</taxon>
        <taxon>Bradyrhizobium</taxon>
    </lineage>
</organism>
<keyword evidence="5" id="KW-1185">Reference proteome</keyword>
<dbReference type="KEGG" id="bcou:IC761_30440"/>
<dbReference type="SUPFAM" id="SSF53850">
    <property type="entry name" value="Periplasmic binding protein-like II"/>
    <property type="match status" value="1"/>
</dbReference>
<dbReference type="GO" id="GO:0030975">
    <property type="term" value="F:thiamine binding"/>
    <property type="evidence" value="ECO:0007669"/>
    <property type="project" value="TreeGrafter"/>
</dbReference>
<dbReference type="Gene3D" id="3.40.190.10">
    <property type="entry name" value="Periplasmic binding protein-like II"/>
    <property type="match status" value="2"/>
</dbReference>
<keyword evidence="2" id="KW-0574">Periplasm</keyword>
<dbReference type="Proteomes" id="UP000594621">
    <property type="component" value="Chromosome"/>
</dbReference>
<accession>A0A7S9D421</accession>
<dbReference type="GO" id="GO:0015888">
    <property type="term" value="P:thiamine transport"/>
    <property type="evidence" value="ECO:0007669"/>
    <property type="project" value="TreeGrafter"/>
</dbReference>
<evidence type="ECO:0000256" key="1">
    <source>
        <dbReference type="ARBA" id="ARBA00022729"/>
    </source>
</evidence>
<keyword evidence="1 3" id="KW-0732">Signal</keyword>
<dbReference type="AlphaFoldDB" id="A0A7S9D421"/>
<dbReference type="EMBL" id="CP061379">
    <property type="protein sequence ID" value="QPF90756.1"/>
    <property type="molecule type" value="Genomic_DNA"/>
</dbReference>
<dbReference type="InterPro" id="IPR006311">
    <property type="entry name" value="TAT_signal"/>
</dbReference>
<feature type="chain" id="PRO_5032526799" evidence="3">
    <location>
        <begin position="26"/>
        <end position="349"/>
    </location>
</feature>
<name>A0A7S9D421_9BRAD</name>
<sequence length="349" mass="36883">MRRRDFLAAGAASALAAIVAPAVHAQQKKFSGVTLRINGYGGTYDKALIEGVAKPLEESTGLKIEYIPSSPSADIAKLLSNKSSPHIDLLMADSPLIPQAIAGGILETFGTSDASNLSRVLPGFREFGDYGAPFSVASIVPVYNANTVKPPLTGFSDIARPDLKGKVSTMPANNYTGWMVLLALAEGNGGSLANMDPAFKLIAAAKDNIVATPPSSVAQLQAFTQGEAQAGTLWDGRAYEARKSGTPLQTVVAREGIYAVTSYTNIVRGCRNKEAALAYINQLLSDQGMLAVPKALRYGPTTDVALGDLAADILINSRERAALKRPIDWKAFMAQGAALGERMTKELRS</sequence>
<dbReference type="GO" id="GO:0030288">
    <property type="term" value="C:outer membrane-bounded periplasmic space"/>
    <property type="evidence" value="ECO:0007669"/>
    <property type="project" value="TreeGrafter"/>
</dbReference>
<feature type="signal peptide" evidence="3">
    <location>
        <begin position="1"/>
        <end position="25"/>
    </location>
</feature>
<evidence type="ECO:0000313" key="4">
    <source>
        <dbReference type="EMBL" id="QPF90756.1"/>
    </source>
</evidence>
<dbReference type="GO" id="GO:0030976">
    <property type="term" value="F:thiamine pyrophosphate binding"/>
    <property type="evidence" value="ECO:0007669"/>
    <property type="project" value="TreeGrafter"/>
</dbReference>
<reference evidence="4 5" key="1">
    <citation type="submission" date="2020-09" db="EMBL/GenBank/DDBJ databases">
        <title>Complete genomes of bradyrhizobia occurring on native shrubby legumes in Australia.</title>
        <authorList>
            <person name="Lafay B."/>
        </authorList>
    </citation>
    <scope>NUCLEOTIDE SEQUENCE [LARGE SCALE GENOMIC DNA]</scope>
    <source>
        <strain evidence="4 5">BDV5040</strain>
    </source>
</reference>
<dbReference type="Pfam" id="PF13416">
    <property type="entry name" value="SBP_bac_8"/>
    <property type="match status" value="1"/>
</dbReference>
<dbReference type="PANTHER" id="PTHR30006:SF2">
    <property type="entry name" value="ABC TRANSPORTER SUBSTRATE-BINDING PROTEIN"/>
    <property type="match status" value="1"/>
</dbReference>
<evidence type="ECO:0000256" key="3">
    <source>
        <dbReference type="SAM" id="SignalP"/>
    </source>
</evidence>
<dbReference type="PANTHER" id="PTHR30006">
    <property type="entry name" value="THIAMINE-BINDING PERIPLASMIC PROTEIN-RELATED"/>
    <property type="match status" value="1"/>
</dbReference>
<gene>
    <name evidence="4" type="ORF">IC761_30440</name>
</gene>